<dbReference type="PROSITE" id="PS50082">
    <property type="entry name" value="WD_REPEATS_2"/>
    <property type="match status" value="2"/>
</dbReference>
<gene>
    <name evidence="8" type="ORF">Ae201684_006298</name>
</gene>
<dbReference type="Pfam" id="PF23414">
    <property type="entry name" value="Beta-prop_EML_2"/>
    <property type="match status" value="1"/>
</dbReference>
<dbReference type="PANTHER" id="PTHR13720">
    <property type="entry name" value="WD-40 REPEAT PROTEIN"/>
    <property type="match status" value="1"/>
</dbReference>
<organism evidence="8 9">
    <name type="scientific">Aphanomyces euteiches</name>
    <dbReference type="NCBI Taxonomy" id="100861"/>
    <lineage>
        <taxon>Eukaryota</taxon>
        <taxon>Sar</taxon>
        <taxon>Stramenopiles</taxon>
        <taxon>Oomycota</taxon>
        <taxon>Saprolegniomycetes</taxon>
        <taxon>Saprolegniales</taxon>
        <taxon>Verrucalvaceae</taxon>
        <taxon>Aphanomyces</taxon>
    </lineage>
</organism>
<dbReference type="Gene3D" id="2.30.30.40">
    <property type="entry name" value="SH3 Domains"/>
    <property type="match status" value="1"/>
</dbReference>
<evidence type="ECO:0000256" key="1">
    <source>
        <dbReference type="ARBA" id="ARBA00022443"/>
    </source>
</evidence>
<dbReference type="InterPro" id="IPR015943">
    <property type="entry name" value="WD40/YVTN_repeat-like_dom_sf"/>
</dbReference>
<evidence type="ECO:0000313" key="9">
    <source>
        <dbReference type="Proteomes" id="UP000481153"/>
    </source>
</evidence>
<dbReference type="SUPFAM" id="SSF50978">
    <property type="entry name" value="WD40 repeat-like"/>
    <property type="match status" value="1"/>
</dbReference>
<dbReference type="PROSITE" id="PS50002">
    <property type="entry name" value="SH3"/>
    <property type="match status" value="1"/>
</dbReference>
<dbReference type="InterPro" id="IPR050630">
    <property type="entry name" value="WD_repeat_EMAP"/>
</dbReference>
<dbReference type="SMART" id="SM00320">
    <property type="entry name" value="WD40"/>
    <property type="match status" value="10"/>
</dbReference>
<keyword evidence="2 5" id="KW-0853">WD repeat</keyword>
<dbReference type="Pfam" id="PF00018">
    <property type="entry name" value="SH3_1"/>
    <property type="match status" value="1"/>
</dbReference>
<evidence type="ECO:0000256" key="4">
    <source>
        <dbReference type="PROSITE-ProRule" id="PRU00192"/>
    </source>
</evidence>
<evidence type="ECO:0000256" key="5">
    <source>
        <dbReference type="PROSITE-ProRule" id="PRU00221"/>
    </source>
</evidence>
<dbReference type="Proteomes" id="UP000481153">
    <property type="component" value="Unassembled WGS sequence"/>
</dbReference>
<dbReference type="PRINTS" id="PR00452">
    <property type="entry name" value="SH3DOMAIN"/>
</dbReference>
<dbReference type="Pfam" id="PF03451">
    <property type="entry name" value="HELP"/>
    <property type="match status" value="1"/>
</dbReference>
<dbReference type="PANTHER" id="PTHR13720:SF33">
    <property type="entry name" value="HELP DOMAIN-CONTAINING PROTEIN"/>
    <property type="match status" value="1"/>
</dbReference>
<keyword evidence="9" id="KW-1185">Reference proteome</keyword>
<dbReference type="InterPro" id="IPR001680">
    <property type="entry name" value="WD40_rpt"/>
</dbReference>
<dbReference type="SUPFAM" id="SSF50044">
    <property type="entry name" value="SH3-domain"/>
    <property type="match status" value="1"/>
</dbReference>
<evidence type="ECO:0000256" key="3">
    <source>
        <dbReference type="ARBA" id="ARBA00022737"/>
    </source>
</evidence>
<dbReference type="GO" id="GO:0008017">
    <property type="term" value="F:microtubule binding"/>
    <property type="evidence" value="ECO:0007669"/>
    <property type="project" value="TreeGrafter"/>
</dbReference>
<dbReference type="CDD" id="cd00174">
    <property type="entry name" value="SH3"/>
    <property type="match status" value="1"/>
</dbReference>
<dbReference type="EMBL" id="VJMJ01000083">
    <property type="protein sequence ID" value="KAF0737629.1"/>
    <property type="molecule type" value="Genomic_DNA"/>
</dbReference>
<dbReference type="InterPro" id="IPR001452">
    <property type="entry name" value="SH3_domain"/>
</dbReference>
<dbReference type="InterPro" id="IPR055442">
    <property type="entry name" value="Beta-prop_EML-like_2nd"/>
</dbReference>
<reference evidence="8 9" key="1">
    <citation type="submission" date="2019-07" db="EMBL/GenBank/DDBJ databases">
        <title>Genomics analysis of Aphanomyces spp. identifies a new class of oomycete effector associated with host adaptation.</title>
        <authorList>
            <person name="Gaulin E."/>
        </authorList>
    </citation>
    <scope>NUCLEOTIDE SEQUENCE [LARGE SCALE GENOMIC DNA]</scope>
    <source>
        <strain evidence="8 9">ATCC 201684</strain>
    </source>
</reference>
<dbReference type="InterPro" id="IPR005108">
    <property type="entry name" value="HELP"/>
</dbReference>
<dbReference type="Pfam" id="PF00400">
    <property type="entry name" value="WD40"/>
    <property type="match status" value="2"/>
</dbReference>
<feature type="repeat" description="WD" evidence="5">
    <location>
        <begin position="818"/>
        <end position="851"/>
    </location>
</feature>
<keyword evidence="1 4" id="KW-0728">SH3 domain</keyword>
<feature type="region of interest" description="Disordered" evidence="6">
    <location>
        <begin position="338"/>
        <end position="360"/>
    </location>
</feature>
<accession>A0A6G0XC03</accession>
<feature type="region of interest" description="Disordered" evidence="6">
    <location>
        <begin position="978"/>
        <end position="1006"/>
    </location>
</feature>
<feature type="domain" description="SH3" evidence="7">
    <location>
        <begin position="1051"/>
        <end position="1110"/>
    </location>
</feature>
<evidence type="ECO:0000256" key="2">
    <source>
        <dbReference type="ARBA" id="ARBA00022574"/>
    </source>
</evidence>
<evidence type="ECO:0000256" key="6">
    <source>
        <dbReference type="SAM" id="MobiDB-lite"/>
    </source>
</evidence>
<protein>
    <recommendedName>
        <fullName evidence="7">SH3 domain-containing protein</fullName>
    </recommendedName>
</protein>
<feature type="repeat" description="WD" evidence="5">
    <location>
        <begin position="783"/>
        <end position="817"/>
    </location>
</feature>
<keyword evidence="3" id="KW-0677">Repeat</keyword>
<dbReference type="SMART" id="SM00326">
    <property type="entry name" value="SH3"/>
    <property type="match status" value="1"/>
</dbReference>
<evidence type="ECO:0000313" key="8">
    <source>
        <dbReference type="EMBL" id="KAF0737629.1"/>
    </source>
</evidence>
<dbReference type="InterPro" id="IPR036322">
    <property type="entry name" value="WD40_repeat_dom_sf"/>
</dbReference>
<dbReference type="VEuPathDB" id="FungiDB:AeMF1_007851"/>
<name>A0A6G0XC03_9STRA</name>
<dbReference type="Gene3D" id="2.130.10.10">
    <property type="entry name" value="YVTN repeat-like/Quinoprotein amine dehydrogenase"/>
    <property type="match status" value="2"/>
</dbReference>
<evidence type="ECO:0000259" key="7">
    <source>
        <dbReference type="PROSITE" id="PS50002"/>
    </source>
</evidence>
<dbReference type="InterPro" id="IPR036028">
    <property type="entry name" value="SH3-like_dom_sf"/>
</dbReference>
<sequence>MDTAINDQLVALVTELVRKEIDVLFRARDENIERLNEQVKTLLKDVERITMELESRNAWNRSMTKHEPAKLQWETSPIKKKPARTSFKRLPSLDYADDDANNNARNEEGKLIFAKNLPRVATIDKSSASQTSLALQKQKIYDEAFVRYPECRSSVFAPSSWDPRNVSMQQFDLPSLQLQLSWVHGYHSTANSNVFYLASHELVWFTATIVVIYSKFKQTQRFYVGHSKEITSMAVHPNMQVVASGQCGKDSATILVWDSNRAKTDADHVLAKLEGQTVHVRSLSFSHDGKLVASLGGDLYNTICVHDWQEQTLLVKARGHSAKVWTVEFNPYQAYGMPDKVKHQRQGKRNKQEARPTPGQALRDEDACYTLVTCGVQHIKFWTLTQVEYTPPSTVAKEESAFYGSCFGGPNRTRQPTPHDKVWKLEGNPPLMKSEAQDFTCVTFSNDNIPLRIYDDGTDSVADSMTDYETTLGRIIAGTAKGDLYVFWQPRKPIASSVTAPQKWWELPVTSWQVDGGICIEHIQYESTAKLVEIIPHDVATGNRFKISRHAQMELADLQQRLALKPDAKPLLERIASLEYRGQLAHSTTCTQLACDGKTVASVGADGKLHLWSLHLLDPMRVVGTQTLGVYAALGTSPSDGRHKLRLERSVPLPTKARVTSLHWNRDLLVAGMSNHSIWEWDAASGDWSVVSEGCEAAILGGVVMENENELVTVSTDHSLSCWNMVAHTVERKVSLRTTGTCVEAHPNRRQLAVGCASGELVLLRYPDLSEKKSVRVLTCESISVLKYSPDGKYLAVGAKDNCMHVYDTDTYRRVTKCEGHATFVAHIDWSIDGYLVHTNSADGEILYWQVTPTAVRQITDSMLMRDILWSRWSCIFGWPVQGIWAENSACSDVAAVCLLETANVVLVAYRSSLRSFRWPCLKSAQCYSYEGHAACITGVHKWNKQVVTLGGSDCTIMEWTSMIDDIPSRIEVDMSEQELEAPAVSASPTPPPPKSADTNRTRTPRQVFLKDDARDEYTGDVNELLTHVLSETEAPSPAKEEIFRPSSPTNDIECGRAKFDFTGENSDELSFKDGEVIRVVEKRPGDWWLGESCDGTRGIFPKVYIEMAM</sequence>
<dbReference type="AlphaFoldDB" id="A0A6G0XC03"/>
<proteinExistence type="predicted"/>
<comment type="caution">
    <text evidence="8">The sequence shown here is derived from an EMBL/GenBank/DDBJ whole genome shotgun (WGS) entry which is preliminary data.</text>
</comment>